<protein>
    <submittedName>
        <fullName evidence="1">Uncharacterized protein</fullName>
    </submittedName>
</protein>
<proteinExistence type="predicted"/>
<dbReference type="Proteomes" id="UP000281118">
    <property type="component" value="Unassembled WGS sequence"/>
</dbReference>
<name>A0A3S1A5V8_9BURK</name>
<gene>
    <name evidence="1" type="ORF">EJP67_24970</name>
</gene>
<dbReference type="EMBL" id="RXFT01000012">
    <property type="protein sequence ID" value="RUR70312.1"/>
    <property type="molecule type" value="Genomic_DNA"/>
</dbReference>
<reference evidence="1 2" key="1">
    <citation type="submission" date="2018-12" db="EMBL/GenBank/DDBJ databases">
        <title>The genome sequences of Variovorax guangxiensis DSM 27352.</title>
        <authorList>
            <person name="Gao J."/>
            <person name="Sun J."/>
        </authorList>
    </citation>
    <scope>NUCLEOTIDE SEQUENCE [LARGE SCALE GENOMIC DNA]</scope>
    <source>
        <strain evidence="1 2">DSM 27352</strain>
    </source>
</reference>
<evidence type="ECO:0000313" key="2">
    <source>
        <dbReference type="Proteomes" id="UP000281118"/>
    </source>
</evidence>
<accession>A0A3S1A5V8</accession>
<sequence length="108" mass="12479">MTMSPHDQLRPRRGYLHEVWIDEEGLETCIALGPAGDAARRLLGKSTCVWVFWARCHLDAMNVYYEFLGRGTYESDEPWDREDYPSGWYVEQQAYLATICMLPSGKAE</sequence>
<dbReference type="OrthoDB" id="3831024at2"/>
<evidence type="ECO:0000313" key="1">
    <source>
        <dbReference type="EMBL" id="RUR70312.1"/>
    </source>
</evidence>
<comment type="caution">
    <text evidence="1">The sequence shown here is derived from an EMBL/GenBank/DDBJ whole genome shotgun (WGS) entry which is preliminary data.</text>
</comment>
<organism evidence="1 2">
    <name type="scientific">Variovorax guangxiensis</name>
    <dbReference type="NCBI Taxonomy" id="1775474"/>
    <lineage>
        <taxon>Bacteria</taxon>
        <taxon>Pseudomonadati</taxon>
        <taxon>Pseudomonadota</taxon>
        <taxon>Betaproteobacteria</taxon>
        <taxon>Burkholderiales</taxon>
        <taxon>Comamonadaceae</taxon>
        <taxon>Variovorax</taxon>
    </lineage>
</organism>
<dbReference type="AlphaFoldDB" id="A0A3S1A5V8"/>